<dbReference type="AlphaFoldDB" id="A0A099CZQ5"/>
<evidence type="ECO:0000259" key="3">
    <source>
        <dbReference type="Pfam" id="PF13505"/>
    </source>
</evidence>
<dbReference type="HOGENOM" id="CLU_105356_0_0_6"/>
<dbReference type="Proteomes" id="UP000560000">
    <property type="component" value="Unassembled WGS sequence"/>
</dbReference>
<reference evidence="5 7" key="2">
    <citation type="submission" date="2020-08" db="EMBL/GenBank/DDBJ databases">
        <title>Genomic Encyclopedia of Type Strains, Phase IV (KMG-IV): sequencing the most valuable type-strain genomes for metagenomic binning, comparative biology and taxonomic classification.</title>
        <authorList>
            <person name="Goeker M."/>
        </authorList>
    </citation>
    <scope>NUCLEOTIDE SEQUENCE [LARGE SCALE GENOMIC DNA]</scope>
    <source>
        <strain evidence="5 7">DSM 107085</strain>
    </source>
</reference>
<evidence type="ECO:0000313" key="5">
    <source>
        <dbReference type="EMBL" id="MBB6184265.1"/>
    </source>
</evidence>
<evidence type="ECO:0000256" key="1">
    <source>
        <dbReference type="ARBA" id="ARBA00022729"/>
    </source>
</evidence>
<proteinExistence type="predicted"/>
<feature type="domain" description="Outer membrane protein beta-barrel" evidence="3">
    <location>
        <begin position="9"/>
        <end position="196"/>
    </location>
</feature>
<evidence type="ECO:0000313" key="4">
    <source>
        <dbReference type="EMBL" id="KGI78485.1"/>
    </source>
</evidence>
<accession>A0A099CZQ5</accession>
<organism evidence="4 6">
    <name type="scientific">Oleiagrimonas soli</name>
    <dbReference type="NCBI Taxonomy" id="1543381"/>
    <lineage>
        <taxon>Bacteria</taxon>
        <taxon>Pseudomonadati</taxon>
        <taxon>Pseudomonadota</taxon>
        <taxon>Gammaproteobacteria</taxon>
        <taxon>Lysobacterales</taxon>
        <taxon>Rhodanobacteraceae</taxon>
        <taxon>Oleiagrimonas</taxon>
    </lineage>
</organism>
<dbReference type="EMBL" id="JROI01000008">
    <property type="protein sequence ID" value="KGI78485.1"/>
    <property type="molecule type" value="Genomic_DNA"/>
</dbReference>
<reference evidence="4 6" key="1">
    <citation type="submission" date="2014-09" db="EMBL/GenBank/DDBJ databases">
        <title>Xanthomonadaceae 3.5X direct submission.</title>
        <authorList>
            <person name="Fang T."/>
            <person name="Wang H."/>
        </authorList>
    </citation>
    <scope>NUCLEOTIDE SEQUENCE [LARGE SCALE GENOMIC DNA]</scope>
    <source>
        <strain evidence="4 6">3.5X</strain>
    </source>
</reference>
<dbReference type="RefSeq" id="WP_043099565.1">
    <property type="nucleotide sequence ID" value="NZ_JACHET010000001.1"/>
</dbReference>
<comment type="caution">
    <text evidence="4">The sequence shown here is derived from an EMBL/GenBank/DDBJ whole genome shotgun (WGS) entry which is preliminary data.</text>
</comment>
<feature type="chain" id="PRO_5033713477" evidence="2">
    <location>
        <begin position="23"/>
        <end position="196"/>
    </location>
</feature>
<evidence type="ECO:0000256" key="2">
    <source>
        <dbReference type="SAM" id="SignalP"/>
    </source>
</evidence>
<dbReference type="InterPro" id="IPR027385">
    <property type="entry name" value="Beta-barrel_OMP"/>
</dbReference>
<gene>
    <name evidence="5" type="ORF">HNQ86_001610</name>
    <name evidence="4" type="ORF">LF63_0103105</name>
</gene>
<dbReference type="STRING" id="1543381.LF63_0103105"/>
<dbReference type="Pfam" id="PF13505">
    <property type="entry name" value="OMP_b-brl"/>
    <property type="match status" value="1"/>
</dbReference>
<dbReference type="InterPro" id="IPR011250">
    <property type="entry name" value="OMP/PagP_B-barrel"/>
</dbReference>
<dbReference type="OrthoDB" id="5735897at2"/>
<dbReference type="EMBL" id="JACHET010000001">
    <property type="protein sequence ID" value="MBB6184265.1"/>
    <property type="molecule type" value="Genomic_DNA"/>
</dbReference>
<name>A0A099CZQ5_9GAMM</name>
<evidence type="ECO:0000313" key="6">
    <source>
        <dbReference type="Proteomes" id="UP000029708"/>
    </source>
</evidence>
<evidence type="ECO:0000313" key="7">
    <source>
        <dbReference type="Proteomes" id="UP000560000"/>
    </source>
</evidence>
<sequence>MKKTLIALAFVTAGMAAVPAFAQTAPTDNSGWFVGAKVGQANLNKGNYDGSDTGYAINGGYRWSVTPNTALGLEAGYNDLGNIKLKNAFNSNPVVSDPKSKLHGWTFGANGKFNFTPNWYATARAGIYQWKGHGISNDQNPLYRSLDKTDWYGGVGFGYDFTNNFSLGLNYDYYQAKKDHLNLSTNLVSVGAEYRF</sequence>
<dbReference type="SUPFAM" id="SSF56925">
    <property type="entry name" value="OMPA-like"/>
    <property type="match status" value="1"/>
</dbReference>
<feature type="signal peptide" evidence="2">
    <location>
        <begin position="1"/>
        <end position="22"/>
    </location>
</feature>
<keyword evidence="6" id="KW-1185">Reference proteome</keyword>
<dbReference type="Gene3D" id="2.40.160.20">
    <property type="match status" value="1"/>
</dbReference>
<protein>
    <submittedName>
        <fullName evidence="4">Autotransporter</fullName>
    </submittedName>
    <submittedName>
        <fullName evidence="5">OOP family OmpA-OmpF porin/outer membrane immunogenic protein</fullName>
    </submittedName>
</protein>
<dbReference type="Proteomes" id="UP000029708">
    <property type="component" value="Unassembled WGS sequence"/>
</dbReference>
<keyword evidence="1 2" id="KW-0732">Signal</keyword>